<feature type="transmembrane region" description="Helical" evidence="1">
    <location>
        <begin position="7"/>
        <end position="25"/>
    </location>
</feature>
<keyword evidence="1" id="KW-0812">Transmembrane</keyword>
<sequence length="538" mass="60298">MKKLGKLLRNMLLVCGVLFIIVLLLPDDEEMPANQEQTGVETASGIGTQTGTETALGAETLAGAEHAAGAAENPFPEDMVKEKQTEIKGDGKDQATVFVYMNGSDLESEDGEATEDLCEMLAANISSQVNVLVETIGTKSWSKRLGIASDHTQRYKVEAGNLMLVDDSLGQLDCTSPDTLADFISWGAENYPANRYILIFWDHGAGPVYGFGYDEHQSEDSVLTIDEIQTAIRQSGIYFDIIGMDSCIMSSLELCCAMYNYCDYMILSEDFESGYGWSYTGWLNALSDNTSISSEELGKIIVDDMIADNEENGEGSSTLALIDESYMKVLYTAWADFAYANEPALLGENYSMHVRGGRRAHPILREKGLFDFLFDEDGDYSMSDYYITDIMAVAQNIESKETEALAAAVNLSICYFNCTDDEVGMTGLSVTLPYGDSEFYGYLYPVFTGVGMDADYVGWLEKFVYAEGYNDYYDYESWYEDDWEGWDDYEDDWNWIDWLFFEDDDYWEDDSWDEWGSDQSWAGSGNGRSDCMRKQLAC</sequence>
<dbReference type="PANTHER" id="PTHR37835:SF1">
    <property type="entry name" value="ALPHA-CLOSTRIPAIN"/>
    <property type="match status" value="1"/>
</dbReference>
<proteinExistence type="predicted"/>
<keyword evidence="1" id="KW-0472">Membrane</keyword>
<evidence type="ECO:0000256" key="1">
    <source>
        <dbReference type="SAM" id="Phobius"/>
    </source>
</evidence>
<evidence type="ECO:0000313" key="3">
    <source>
        <dbReference type="Proteomes" id="UP001199355"/>
    </source>
</evidence>
<evidence type="ECO:0000313" key="2">
    <source>
        <dbReference type="EMBL" id="MCC2167931.1"/>
    </source>
</evidence>
<comment type="caution">
    <text evidence="2">The sequence shown here is derived from an EMBL/GenBank/DDBJ whole genome shotgun (WGS) entry which is preliminary data.</text>
</comment>
<accession>A0AAE3AU72</accession>
<dbReference type="Pfam" id="PF03415">
    <property type="entry name" value="Peptidase_C11"/>
    <property type="match status" value="1"/>
</dbReference>
<reference evidence="2 3" key="1">
    <citation type="submission" date="2021-10" db="EMBL/GenBank/DDBJ databases">
        <title>Anaerobic single-cell dispensing facilitates the cultivation of human gut bacteria.</title>
        <authorList>
            <person name="Afrizal A."/>
        </authorList>
    </citation>
    <scope>NUCLEOTIDE SEQUENCE [LARGE SCALE GENOMIC DNA]</scope>
    <source>
        <strain evidence="2 3">CLA-AA-H244</strain>
    </source>
</reference>
<keyword evidence="3" id="KW-1185">Reference proteome</keyword>
<dbReference type="RefSeq" id="WP_308728386.1">
    <property type="nucleotide sequence ID" value="NZ_JAJEQF010000023.1"/>
</dbReference>
<protein>
    <submittedName>
        <fullName evidence="2">Clostripain-related cysteine peptidase</fullName>
    </submittedName>
</protein>
<dbReference type="InterPro" id="IPR005077">
    <property type="entry name" value="Peptidase_C11"/>
</dbReference>
<keyword evidence="1" id="KW-1133">Transmembrane helix</keyword>
<dbReference type="Proteomes" id="UP001199355">
    <property type="component" value="Unassembled WGS sequence"/>
</dbReference>
<dbReference type="EMBL" id="JAJEQF010000023">
    <property type="protein sequence ID" value="MCC2167931.1"/>
    <property type="molecule type" value="Genomic_DNA"/>
</dbReference>
<dbReference type="AlphaFoldDB" id="A0AAE3AU72"/>
<dbReference type="Gene3D" id="3.40.50.11970">
    <property type="match status" value="1"/>
</dbReference>
<gene>
    <name evidence="2" type="ORF">LKD45_09540</name>
</gene>
<dbReference type="PANTHER" id="PTHR37835">
    <property type="entry name" value="ALPHA-CLOSTRIPAIN"/>
    <property type="match status" value="1"/>
</dbReference>
<organism evidence="2 3">
    <name type="scientific">Gallintestinimicrobium propionicum</name>
    <dbReference type="NCBI Taxonomy" id="2981770"/>
    <lineage>
        <taxon>Bacteria</taxon>
        <taxon>Bacillati</taxon>
        <taxon>Bacillota</taxon>
        <taxon>Clostridia</taxon>
        <taxon>Lachnospirales</taxon>
        <taxon>Lachnospiraceae</taxon>
        <taxon>Gallintestinimicrobium</taxon>
    </lineage>
</organism>
<name>A0AAE3AU72_9FIRM</name>